<sequence length="68" mass="7864">MKIHEFEEQLDYDALNLLNSILAKSCNVELSGSIHSLDECADDYNQLVKEAKEWDIHFANLNELCNQH</sequence>
<evidence type="ECO:0000313" key="2">
    <source>
        <dbReference type="Proteomes" id="UP000005150"/>
    </source>
</evidence>
<dbReference type="Proteomes" id="UP000005150">
    <property type="component" value="Unassembled WGS sequence"/>
</dbReference>
<name>I9SJC5_9BACE</name>
<comment type="caution">
    <text evidence="1">The sequence shown here is derived from an EMBL/GenBank/DDBJ whole genome shotgun (WGS) entry which is preliminary data.</text>
</comment>
<gene>
    <name evidence="1" type="ORF">HMPREF1071_04542</name>
</gene>
<dbReference type="RefSeq" id="WP_007482618.1">
    <property type="nucleotide sequence ID" value="NZ_JH724311.1"/>
</dbReference>
<organism evidence="1 2">
    <name type="scientific">Bacteroides salyersiae CL02T12C01</name>
    <dbReference type="NCBI Taxonomy" id="997887"/>
    <lineage>
        <taxon>Bacteria</taxon>
        <taxon>Pseudomonadati</taxon>
        <taxon>Bacteroidota</taxon>
        <taxon>Bacteroidia</taxon>
        <taxon>Bacteroidales</taxon>
        <taxon>Bacteroidaceae</taxon>
        <taxon>Bacteroides</taxon>
    </lineage>
</organism>
<dbReference type="EMBL" id="AGXV01000054">
    <property type="protein sequence ID" value="EIY55843.1"/>
    <property type="molecule type" value="Genomic_DNA"/>
</dbReference>
<keyword evidence="2" id="KW-1185">Reference proteome</keyword>
<reference evidence="1 2" key="1">
    <citation type="submission" date="2012-02" db="EMBL/GenBank/DDBJ databases">
        <title>The Genome Sequence of Bacteroides salyersiae CL02T12C01.</title>
        <authorList>
            <consortium name="The Broad Institute Genome Sequencing Platform"/>
            <person name="Earl A."/>
            <person name="Ward D."/>
            <person name="Feldgarden M."/>
            <person name="Gevers D."/>
            <person name="Zitomersky N.L."/>
            <person name="Coyne M.J."/>
            <person name="Comstock L.E."/>
            <person name="Young S.K."/>
            <person name="Zeng Q."/>
            <person name="Gargeya S."/>
            <person name="Fitzgerald M."/>
            <person name="Haas B."/>
            <person name="Abouelleil A."/>
            <person name="Alvarado L."/>
            <person name="Arachchi H.M."/>
            <person name="Berlin A."/>
            <person name="Chapman S.B."/>
            <person name="Gearin G."/>
            <person name="Goldberg J."/>
            <person name="Griggs A."/>
            <person name="Gujja S."/>
            <person name="Hansen M."/>
            <person name="Heiman D."/>
            <person name="Howarth C."/>
            <person name="Larimer J."/>
            <person name="Lui A."/>
            <person name="MacDonald P.J.P."/>
            <person name="McCowen C."/>
            <person name="Montmayeur A."/>
            <person name="Murphy C."/>
            <person name="Neiman D."/>
            <person name="Pearson M."/>
            <person name="Priest M."/>
            <person name="Roberts A."/>
            <person name="Saif S."/>
            <person name="Shea T."/>
            <person name="Sisk P."/>
            <person name="Stolte C."/>
            <person name="Sykes S."/>
            <person name="Wortman J."/>
            <person name="Nusbaum C."/>
            <person name="Birren B."/>
        </authorList>
    </citation>
    <scope>NUCLEOTIDE SEQUENCE [LARGE SCALE GENOMIC DNA]</scope>
    <source>
        <strain evidence="1 2">CL02T12C01</strain>
    </source>
</reference>
<proteinExistence type="predicted"/>
<evidence type="ECO:0000313" key="1">
    <source>
        <dbReference type="EMBL" id="EIY55843.1"/>
    </source>
</evidence>
<dbReference type="AlphaFoldDB" id="I9SJC5"/>
<dbReference type="HOGENOM" id="CLU_2785310_0_0_10"/>
<protein>
    <submittedName>
        <fullName evidence="1">Uncharacterized protein</fullName>
    </submittedName>
</protein>
<accession>I9SJC5</accession>
<dbReference type="PATRIC" id="fig|997887.3.peg.4745"/>